<dbReference type="Pfam" id="PF13520">
    <property type="entry name" value="AA_permease_2"/>
    <property type="match status" value="1"/>
</dbReference>
<dbReference type="PANTHER" id="PTHR45649:SF27">
    <property type="entry name" value="CHOLINE TRANSPORTER (EUROFUNG)"/>
    <property type="match status" value="1"/>
</dbReference>
<feature type="transmembrane region" description="Helical" evidence="7">
    <location>
        <begin position="280"/>
        <end position="301"/>
    </location>
</feature>
<feature type="transmembrane region" description="Helical" evidence="7">
    <location>
        <begin position="167"/>
        <end position="185"/>
    </location>
</feature>
<keyword evidence="3 7" id="KW-0812">Transmembrane</keyword>
<dbReference type="Proteomes" id="UP000799439">
    <property type="component" value="Unassembled WGS sequence"/>
</dbReference>
<feature type="transmembrane region" description="Helical" evidence="7">
    <location>
        <begin position="407"/>
        <end position="427"/>
    </location>
</feature>
<evidence type="ECO:0000256" key="3">
    <source>
        <dbReference type="ARBA" id="ARBA00022692"/>
    </source>
</evidence>
<keyword evidence="2" id="KW-0813">Transport</keyword>
<evidence type="ECO:0000256" key="6">
    <source>
        <dbReference type="SAM" id="MobiDB-lite"/>
    </source>
</evidence>
<feature type="transmembrane region" description="Helical" evidence="7">
    <location>
        <begin position="481"/>
        <end position="500"/>
    </location>
</feature>
<feature type="compositionally biased region" description="Polar residues" evidence="6">
    <location>
        <begin position="10"/>
        <end position="28"/>
    </location>
</feature>
<accession>A0A9P4IXI3</accession>
<organism evidence="8 9">
    <name type="scientific">Myriangium duriaei CBS 260.36</name>
    <dbReference type="NCBI Taxonomy" id="1168546"/>
    <lineage>
        <taxon>Eukaryota</taxon>
        <taxon>Fungi</taxon>
        <taxon>Dikarya</taxon>
        <taxon>Ascomycota</taxon>
        <taxon>Pezizomycotina</taxon>
        <taxon>Dothideomycetes</taxon>
        <taxon>Dothideomycetidae</taxon>
        <taxon>Myriangiales</taxon>
        <taxon>Myriangiaceae</taxon>
        <taxon>Myriangium</taxon>
    </lineage>
</organism>
<evidence type="ECO:0000256" key="5">
    <source>
        <dbReference type="ARBA" id="ARBA00023136"/>
    </source>
</evidence>
<comment type="subcellular location">
    <subcellularLocation>
        <location evidence="1">Membrane</location>
        <topology evidence="1">Multi-pass membrane protein</topology>
    </subcellularLocation>
</comment>
<keyword evidence="4 7" id="KW-1133">Transmembrane helix</keyword>
<feature type="transmembrane region" description="Helical" evidence="7">
    <location>
        <begin position="332"/>
        <end position="353"/>
    </location>
</feature>
<dbReference type="Gene3D" id="1.20.1740.10">
    <property type="entry name" value="Amino acid/polyamine transporter I"/>
    <property type="match status" value="1"/>
</dbReference>
<evidence type="ECO:0000313" key="9">
    <source>
        <dbReference type="Proteomes" id="UP000799439"/>
    </source>
</evidence>
<feature type="transmembrane region" description="Helical" evidence="7">
    <location>
        <begin position="383"/>
        <end position="401"/>
    </location>
</feature>
<evidence type="ECO:0000256" key="7">
    <source>
        <dbReference type="SAM" id="Phobius"/>
    </source>
</evidence>
<evidence type="ECO:0000256" key="2">
    <source>
        <dbReference type="ARBA" id="ARBA00022448"/>
    </source>
</evidence>
<evidence type="ECO:0000256" key="1">
    <source>
        <dbReference type="ARBA" id="ARBA00004141"/>
    </source>
</evidence>
<keyword evidence="9" id="KW-1185">Reference proteome</keyword>
<keyword evidence="5 7" id="KW-0472">Membrane</keyword>
<evidence type="ECO:0000256" key="4">
    <source>
        <dbReference type="ARBA" id="ARBA00022989"/>
    </source>
</evidence>
<reference evidence="8" key="1">
    <citation type="journal article" date="2020" name="Stud. Mycol.">
        <title>101 Dothideomycetes genomes: a test case for predicting lifestyles and emergence of pathogens.</title>
        <authorList>
            <person name="Haridas S."/>
            <person name="Albert R."/>
            <person name="Binder M."/>
            <person name="Bloem J."/>
            <person name="Labutti K."/>
            <person name="Salamov A."/>
            <person name="Andreopoulos B."/>
            <person name="Baker S."/>
            <person name="Barry K."/>
            <person name="Bills G."/>
            <person name="Bluhm B."/>
            <person name="Cannon C."/>
            <person name="Castanera R."/>
            <person name="Culley D."/>
            <person name="Daum C."/>
            <person name="Ezra D."/>
            <person name="Gonzalez J."/>
            <person name="Henrissat B."/>
            <person name="Kuo A."/>
            <person name="Liang C."/>
            <person name="Lipzen A."/>
            <person name="Lutzoni F."/>
            <person name="Magnuson J."/>
            <person name="Mondo S."/>
            <person name="Nolan M."/>
            <person name="Ohm R."/>
            <person name="Pangilinan J."/>
            <person name="Park H.-J."/>
            <person name="Ramirez L."/>
            <person name="Alfaro M."/>
            <person name="Sun H."/>
            <person name="Tritt A."/>
            <person name="Yoshinaga Y."/>
            <person name="Zwiers L.-H."/>
            <person name="Turgeon B."/>
            <person name="Goodwin S."/>
            <person name="Spatafora J."/>
            <person name="Crous P."/>
            <person name="Grigoriev I."/>
        </authorList>
    </citation>
    <scope>NUCLEOTIDE SEQUENCE</scope>
    <source>
        <strain evidence="8">CBS 260.36</strain>
    </source>
</reference>
<name>A0A9P4IXI3_9PEZI</name>
<gene>
    <name evidence="8" type="ORF">K461DRAFT_230833</name>
</gene>
<dbReference type="PIRSF" id="PIRSF006060">
    <property type="entry name" value="AA_transporter"/>
    <property type="match status" value="1"/>
</dbReference>
<feature type="transmembrane region" description="Helical" evidence="7">
    <location>
        <begin position="191"/>
        <end position="213"/>
    </location>
</feature>
<dbReference type="OrthoDB" id="3900342at2759"/>
<comment type="caution">
    <text evidence="8">The sequence shown here is derived from an EMBL/GenBank/DDBJ whole genome shotgun (WGS) entry which is preliminary data.</text>
</comment>
<feature type="transmembrane region" description="Helical" evidence="7">
    <location>
        <begin position="41"/>
        <end position="67"/>
    </location>
</feature>
<sequence length="547" mass="59366">MAGKYEKNAPAQSVTVPPSASDDPQLNASGHAQEVDRSLGFFHICAVSIAVDGAWLAGSGALLTALYNGGGPGVLYGLLFACVFYAVMAACISELASAMPTSASVYHWASVTAGPRWGRVCSFYAGWWNMLAWMTATSGAGLIYANTIMAIYTLYHPGFEPQRWQIFIIYLIFILMCAAIVAYGQKWLPHITTIAVVACMGGWIICLLVVAIMPARNGYGYAPHSFVWKDWQNLTGWNSNGFVFLAGTLNGAWTIGVVDVASHLAEEVPNPKRNIPLATFIYLIIDTITAFVFYVALLYCITDLDAIRSSPITSLPLVAIVQQATRTQSGTAALLILFLFAGTFAIVGCVLTATRILWTLGRDHAVPFSGWVGLTSPHHKNPFNATIITTIVISACGLIYVVNAAAFSAVIGCFVILSTASYLAAILPHLLTRRRYVRPGPFWMPSSIAYPLMWIASIYIVLFDLIYMFPFIQPTAASSMNYASVICGGSTLLITPWYFYKRHHGYKGPIVLMHAADNIQTGHVLMGAALRKDRQGVAAQEAQARGR</sequence>
<feature type="region of interest" description="Disordered" evidence="6">
    <location>
        <begin position="1"/>
        <end position="28"/>
    </location>
</feature>
<dbReference type="InterPro" id="IPR002293">
    <property type="entry name" value="AA/rel_permease1"/>
</dbReference>
<feature type="transmembrane region" description="Helical" evidence="7">
    <location>
        <begin position="448"/>
        <end position="469"/>
    </location>
</feature>
<dbReference type="GO" id="GO:0022857">
    <property type="term" value="F:transmembrane transporter activity"/>
    <property type="evidence" value="ECO:0007669"/>
    <property type="project" value="InterPro"/>
</dbReference>
<dbReference type="PANTHER" id="PTHR45649">
    <property type="entry name" value="AMINO-ACID PERMEASE BAT1"/>
    <property type="match status" value="1"/>
</dbReference>
<dbReference type="EMBL" id="ML996091">
    <property type="protein sequence ID" value="KAF2149545.1"/>
    <property type="molecule type" value="Genomic_DNA"/>
</dbReference>
<proteinExistence type="predicted"/>
<feature type="transmembrane region" description="Helical" evidence="7">
    <location>
        <begin position="74"/>
        <end position="96"/>
    </location>
</feature>
<protein>
    <submittedName>
        <fullName evidence="8">Choline transporter</fullName>
    </submittedName>
</protein>
<dbReference type="GO" id="GO:0016020">
    <property type="term" value="C:membrane"/>
    <property type="evidence" value="ECO:0007669"/>
    <property type="project" value="UniProtKB-SubCell"/>
</dbReference>
<feature type="transmembrane region" description="Helical" evidence="7">
    <location>
        <begin position="132"/>
        <end position="155"/>
    </location>
</feature>
<dbReference type="AlphaFoldDB" id="A0A9P4IXI3"/>
<evidence type="ECO:0000313" key="8">
    <source>
        <dbReference type="EMBL" id="KAF2149545.1"/>
    </source>
</evidence>